<dbReference type="EMBL" id="CP139781">
    <property type="protein sequence ID" value="WRQ90020.1"/>
    <property type="molecule type" value="Genomic_DNA"/>
</dbReference>
<dbReference type="PROSITE" id="PS00018">
    <property type="entry name" value="EF_HAND_1"/>
    <property type="match status" value="2"/>
</dbReference>
<evidence type="ECO:0000256" key="2">
    <source>
        <dbReference type="SAM" id="SignalP"/>
    </source>
</evidence>
<feature type="domain" description="EF-hand" evidence="3">
    <location>
        <begin position="1352"/>
        <end position="1378"/>
    </location>
</feature>
<keyword evidence="2" id="KW-0732">Signal</keyword>
<dbReference type="InterPro" id="IPR003961">
    <property type="entry name" value="FN3_dom"/>
</dbReference>
<evidence type="ECO:0000259" key="4">
    <source>
        <dbReference type="PROSITE" id="PS50853"/>
    </source>
</evidence>
<evidence type="ECO:0000313" key="5">
    <source>
        <dbReference type="EMBL" id="WRQ90020.1"/>
    </source>
</evidence>
<dbReference type="InterPro" id="IPR015943">
    <property type="entry name" value="WD40/YVTN_repeat-like_dom_sf"/>
</dbReference>
<reference evidence="5 6" key="2">
    <citation type="submission" date="2023-12" db="EMBL/GenBank/DDBJ databases">
        <title>Description of an unclassified Opitutus bacterium of Verrucomicrobiota.</title>
        <authorList>
            <person name="Zhang D.-F."/>
        </authorList>
    </citation>
    <scope>NUCLEOTIDE SEQUENCE [LARGE SCALE GENOMIC DNA]</scope>
    <source>
        <strain evidence="5 6">WL0086</strain>
    </source>
</reference>
<dbReference type="CDD" id="cd00063">
    <property type="entry name" value="FN3"/>
    <property type="match status" value="1"/>
</dbReference>
<evidence type="ECO:0000256" key="1">
    <source>
        <dbReference type="SAM" id="MobiDB-lite"/>
    </source>
</evidence>
<dbReference type="PROSITE" id="PS50222">
    <property type="entry name" value="EF_HAND_2"/>
    <property type="match status" value="1"/>
</dbReference>
<evidence type="ECO:0000313" key="6">
    <source>
        <dbReference type="Proteomes" id="UP000738431"/>
    </source>
</evidence>
<dbReference type="InterPro" id="IPR011047">
    <property type="entry name" value="Quinoprotein_ADH-like_sf"/>
</dbReference>
<proteinExistence type="predicted"/>
<dbReference type="InterPro" id="IPR002048">
    <property type="entry name" value="EF_hand_dom"/>
</dbReference>
<dbReference type="SUPFAM" id="SSF50998">
    <property type="entry name" value="Quinoprotein alcohol dehydrogenase-like"/>
    <property type="match status" value="2"/>
</dbReference>
<feature type="signal peptide" evidence="2">
    <location>
        <begin position="1"/>
        <end position="21"/>
    </location>
</feature>
<evidence type="ECO:0008006" key="7">
    <source>
        <dbReference type="Google" id="ProtNLM"/>
    </source>
</evidence>
<dbReference type="SMART" id="SM00060">
    <property type="entry name" value="FN3"/>
    <property type="match status" value="2"/>
</dbReference>
<organism evidence="5 6">
    <name type="scientific">Actomonas aquatica</name>
    <dbReference type="NCBI Taxonomy" id="2866162"/>
    <lineage>
        <taxon>Bacteria</taxon>
        <taxon>Pseudomonadati</taxon>
        <taxon>Verrucomicrobiota</taxon>
        <taxon>Opitutia</taxon>
        <taxon>Opitutales</taxon>
        <taxon>Opitutaceae</taxon>
        <taxon>Actomonas</taxon>
    </lineage>
</organism>
<feature type="region of interest" description="Disordered" evidence="1">
    <location>
        <begin position="1393"/>
        <end position="1445"/>
    </location>
</feature>
<gene>
    <name evidence="5" type="ORF">K1X11_011430</name>
</gene>
<dbReference type="SUPFAM" id="SSF47473">
    <property type="entry name" value="EF-hand"/>
    <property type="match status" value="1"/>
</dbReference>
<dbReference type="SUPFAM" id="SSF49265">
    <property type="entry name" value="Fibronectin type III"/>
    <property type="match status" value="2"/>
</dbReference>
<feature type="domain" description="Fibronectin type-III" evidence="4">
    <location>
        <begin position="891"/>
        <end position="979"/>
    </location>
</feature>
<sequence length="1445" mass="154736">MKLRFGLGLWLSLVLVLSLHAQSFSPAQTRLEVVSNPIASPLPVRIAVTTSGGFDLANLSASSDVNWVSVEVIPAAGAVELTFATQGLVARTSSGTVTLSGGGQEANIAVEVITSLLDLVVLQADPVRPVVYGLQQDQEDTGGFLIFDPVAEAGIGFLTVGEKPTDMAISADAAEAIVLCSASQQIYVIDLVNRTVAEVINLPSYSEWGIEDSAGSVFYGPGNLIYYSDGAWESNLHVLDRTTGGVLQTVAVGVGDAAMLPDGSAVVGWFQYGWTAGLSVSSAFSVPINAQGLLGTKVSASNNMSRDPQNTPAILTRDGSTVFLKQHAYAVDDLSVPIATFAGPIYAASANGEVVATSSGVFDAATGNELVTLPTESSVQAITADYTRLVLFDSQRELRVVELLDALWSVDLEGQEISPADRSAVTPPAALTWIGLPGVDQYQVYLGTSAAEVDEGTPEDAVFIGTATESRLVLGETLASNQTYYWRVDAVVGDEIIRGTQRSFLVSQVAPAVRRIDAETVQAHADYVVAIDLDGVNTGLAWSASSPDGWVSFTATSGVTPATLEVHLDASQLAAGTHESTVVLTHDDGEVSLPIYFTVDEMVVTHLRSDPASALSYAISEDDTQTVPRAYLLEIDSEAETILRAVRVGQSVTDFELHNLEGRIYVTNWDPGFIVAVDKATMRQVRSYGFNAWTSVGYGDGDPYRVAAGGAGRIIVEAYDQWVDMFLVDTLTGETLVERNVRQGGGVSTAGGRYYYHGDSNSSGATLQRYDLLGDNFTQLVSKRVAYVSYYGSRNVVGSDDGSRIFWNGAVFTASLEEEWALDAEVYSTNADGSLAFGRDLVFDVENKTVAYAMPASTTVSTFNNTSGKLIVPQNGSLAFYDLSAGVPLVAPELSAVALSYSQVQLTWTDRSLETSLTLQTRRAGQDEWTVLQTLDGNVVTFTHSGLSAETGYEYRIRANTGSDASDWSNVVSVTTPPAPPSRPSITELSRIEDNNILLRWNAYGEVDQVVIERRGPNESEFGVIATLDAPAEARFTDTESKMNDAYYYYRIQTIRAGQVSSYSWESYVNIPSLSAPSGGSLYESYYVNEGASQTWWVSIYGNPYPTIRWYHNGILLPEQTEARLALTNIDILQAGTYHYELSNSTGNFRSNDMELTVNAAANPLTGSHNYLRHGFEAGGLMRIRSTFNYLGAVSSLGWQVLLPDGWSYVSTESGSGADVSPQTGQTGYLEWAWFDAPPSGGSFTYTLAVPADAAIEAEFAGLVLGTKNNIALQSLLQPDPLMAPEIPWHHSADTDHDGAIGLSELLRVIELYNTRYGTARTGRYQTSEVTADRYATAPAVADDVVMELPDFHSADFDQDGHISLSELLRVIELYNTRNGTARTGAYRLAETTDDGFESDPARVPGSPASVEGSTGSTGSSTDSSTGSDDLGVPAVGDSPVPPSN</sequence>
<dbReference type="InterPro" id="IPR036179">
    <property type="entry name" value="Ig-like_dom_sf"/>
</dbReference>
<dbReference type="InterPro" id="IPR036116">
    <property type="entry name" value="FN3_sf"/>
</dbReference>
<dbReference type="SUPFAM" id="SSF48726">
    <property type="entry name" value="Immunoglobulin"/>
    <property type="match status" value="1"/>
</dbReference>
<dbReference type="Proteomes" id="UP000738431">
    <property type="component" value="Chromosome"/>
</dbReference>
<dbReference type="Gene3D" id="2.130.10.10">
    <property type="entry name" value="YVTN repeat-like/Quinoprotein amine dehydrogenase"/>
    <property type="match status" value="1"/>
</dbReference>
<dbReference type="PROSITE" id="PS50853">
    <property type="entry name" value="FN3"/>
    <property type="match status" value="2"/>
</dbReference>
<keyword evidence="6" id="KW-1185">Reference proteome</keyword>
<reference evidence="5 6" key="1">
    <citation type="submission" date="2021-08" db="EMBL/GenBank/DDBJ databases">
        <authorList>
            <person name="Zhang D."/>
            <person name="Zhang A."/>
            <person name="Wang L."/>
        </authorList>
    </citation>
    <scope>NUCLEOTIDE SEQUENCE [LARGE SCALE GENOMIC DNA]</scope>
    <source>
        <strain evidence="5 6">WL0086</strain>
    </source>
</reference>
<evidence type="ECO:0000259" key="3">
    <source>
        <dbReference type="PROSITE" id="PS50222"/>
    </source>
</evidence>
<protein>
    <recommendedName>
        <fullName evidence="7">Fibronectin type-III domain-containing protein</fullName>
    </recommendedName>
</protein>
<feature type="compositionally biased region" description="Low complexity" evidence="1">
    <location>
        <begin position="1413"/>
        <end position="1430"/>
    </location>
</feature>
<dbReference type="InterPro" id="IPR018247">
    <property type="entry name" value="EF_Hand_1_Ca_BS"/>
</dbReference>
<feature type="domain" description="Fibronectin type-III" evidence="4">
    <location>
        <begin position="980"/>
        <end position="1074"/>
    </location>
</feature>
<dbReference type="Gene3D" id="2.60.40.10">
    <property type="entry name" value="Immunoglobulins"/>
    <property type="match status" value="4"/>
</dbReference>
<dbReference type="SUPFAM" id="SSF63825">
    <property type="entry name" value="YWTD domain"/>
    <property type="match status" value="1"/>
</dbReference>
<dbReference type="RefSeq" id="WP_221032056.1">
    <property type="nucleotide sequence ID" value="NZ_CP139781.1"/>
</dbReference>
<feature type="chain" id="PRO_5046409532" description="Fibronectin type-III domain-containing protein" evidence="2">
    <location>
        <begin position="22"/>
        <end position="1445"/>
    </location>
</feature>
<dbReference type="InterPro" id="IPR013783">
    <property type="entry name" value="Ig-like_fold"/>
</dbReference>
<accession>A0ABZ1CF85</accession>
<name>A0ABZ1CF85_9BACT</name>
<dbReference type="InterPro" id="IPR011992">
    <property type="entry name" value="EF-hand-dom_pair"/>
</dbReference>